<dbReference type="Proteomes" id="UP000289886">
    <property type="component" value="Unassembled WGS sequence"/>
</dbReference>
<dbReference type="CDD" id="cd00052">
    <property type="entry name" value="EH"/>
    <property type="match status" value="1"/>
</dbReference>
<gene>
    <name evidence="5" type="ORF">EOD39_19846</name>
</gene>
<dbReference type="FunFam" id="1.10.238.10:FF:000038">
    <property type="entry name" value="EH domain-containing protein 3"/>
    <property type="match status" value="1"/>
</dbReference>
<evidence type="ECO:0000259" key="4">
    <source>
        <dbReference type="PROSITE" id="PS50222"/>
    </source>
</evidence>
<organism evidence="5 6">
    <name type="scientific">Acipenser ruthenus</name>
    <name type="common">Sterlet sturgeon</name>
    <dbReference type="NCBI Taxonomy" id="7906"/>
    <lineage>
        <taxon>Eukaryota</taxon>
        <taxon>Metazoa</taxon>
        <taxon>Chordata</taxon>
        <taxon>Craniata</taxon>
        <taxon>Vertebrata</taxon>
        <taxon>Euteleostomi</taxon>
        <taxon>Actinopterygii</taxon>
        <taxon>Chondrostei</taxon>
        <taxon>Acipenseriformes</taxon>
        <taxon>Acipenseridae</taxon>
        <taxon>Acipenser</taxon>
    </lineage>
</organism>
<dbReference type="PANTHER" id="PTHR11216">
    <property type="entry name" value="EH DOMAIN"/>
    <property type="match status" value="1"/>
</dbReference>
<dbReference type="Pfam" id="PF12763">
    <property type="entry name" value="EH"/>
    <property type="match status" value="1"/>
</dbReference>
<keyword evidence="2" id="KW-0106">Calcium</keyword>
<dbReference type="GO" id="GO:0005509">
    <property type="term" value="F:calcium ion binding"/>
    <property type="evidence" value="ECO:0007669"/>
    <property type="project" value="InterPro"/>
</dbReference>
<dbReference type="InterPro" id="IPR000261">
    <property type="entry name" value="EH_dom"/>
</dbReference>
<feature type="domain" description="EH" evidence="3">
    <location>
        <begin position="148"/>
        <end position="236"/>
    </location>
</feature>
<evidence type="ECO:0000256" key="1">
    <source>
        <dbReference type="ARBA" id="ARBA00022723"/>
    </source>
</evidence>
<dbReference type="GO" id="GO:0006897">
    <property type="term" value="P:endocytosis"/>
    <property type="evidence" value="ECO:0007669"/>
    <property type="project" value="TreeGrafter"/>
</dbReference>
<protein>
    <submittedName>
        <fullName evidence="5">EH domain-containing protein 1</fullName>
    </submittedName>
</protein>
<dbReference type="PROSITE" id="PS50031">
    <property type="entry name" value="EH"/>
    <property type="match status" value="1"/>
</dbReference>
<sequence>MAVLHRFSTATVVHREKVIVWVHAYIIIALKKEMPNVFGKENKKKELISNLGEIYLKIEKEHQVSPGDFPNLKKMQGSKPKLLQVVEDMLANDIARLMTQVRQEEAATPSQAVKGGAFEGTANGPFGHGYGEGAGEGIDEAEWVVGKDKPNYDEIFYTLSPVNGKVSGASAKKEMVKSKLPNTVLGKIWKLADVDQDGYLDDEEFALANHLIKVKLEGYELPEQLPGHLVPPSKRGGAGAKGGVEMGGEWCVGGYFHITHP</sequence>
<dbReference type="SUPFAM" id="SSF47473">
    <property type="entry name" value="EF-hand"/>
    <property type="match status" value="1"/>
</dbReference>
<proteinExistence type="predicted"/>
<evidence type="ECO:0000256" key="2">
    <source>
        <dbReference type="ARBA" id="ARBA00022837"/>
    </source>
</evidence>
<dbReference type="InterPro" id="IPR002048">
    <property type="entry name" value="EF_hand_dom"/>
</dbReference>
<dbReference type="PROSITE" id="PS50222">
    <property type="entry name" value="EF_HAND_2"/>
    <property type="match status" value="1"/>
</dbReference>
<evidence type="ECO:0000259" key="3">
    <source>
        <dbReference type="PROSITE" id="PS50031"/>
    </source>
</evidence>
<dbReference type="AlphaFoldDB" id="A0A444UX40"/>
<dbReference type="Gene3D" id="1.10.268.20">
    <property type="match status" value="1"/>
</dbReference>
<reference evidence="5 6" key="1">
    <citation type="submission" date="2019-01" db="EMBL/GenBank/DDBJ databases">
        <title>Draft Genome and Complete Hox-Cluster Characterization of the Sterlet Sturgeon (Acipenser ruthenus).</title>
        <authorList>
            <person name="Wei Q."/>
        </authorList>
    </citation>
    <scope>NUCLEOTIDE SEQUENCE [LARGE SCALE GENOMIC DNA]</scope>
    <source>
        <strain evidence="5">WHYD16114868_AA</strain>
        <tissue evidence="5">Blood</tissue>
    </source>
</reference>
<dbReference type="InterPro" id="IPR040990">
    <property type="entry name" value="DUF5600"/>
</dbReference>
<keyword evidence="6" id="KW-1185">Reference proteome</keyword>
<evidence type="ECO:0000313" key="5">
    <source>
        <dbReference type="EMBL" id="RXM92712.1"/>
    </source>
</evidence>
<dbReference type="PROSITE" id="PS00018">
    <property type="entry name" value="EF_HAND_1"/>
    <property type="match status" value="1"/>
</dbReference>
<feature type="domain" description="EF-hand" evidence="4">
    <location>
        <begin position="180"/>
        <end position="215"/>
    </location>
</feature>
<comment type="caution">
    <text evidence="5">The sequence shown here is derived from an EMBL/GenBank/DDBJ whole genome shotgun (WGS) entry which is preliminary data.</text>
</comment>
<dbReference type="GO" id="GO:0005737">
    <property type="term" value="C:cytoplasm"/>
    <property type="evidence" value="ECO:0007669"/>
    <property type="project" value="TreeGrafter"/>
</dbReference>
<keyword evidence="1" id="KW-0479">Metal-binding</keyword>
<name>A0A444UX40_ACIRT</name>
<evidence type="ECO:0000313" key="6">
    <source>
        <dbReference type="Proteomes" id="UP000289886"/>
    </source>
</evidence>
<dbReference type="InterPro" id="IPR011992">
    <property type="entry name" value="EF-hand-dom_pair"/>
</dbReference>
<dbReference type="EMBL" id="SCEB01005778">
    <property type="protein sequence ID" value="RXM92712.1"/>
    <property type="molecule type" value="Genomic_DNA"/>
</dbReference>
<accession>A0A444UX40</accession>
<dbReference type="Pfam" id="PF18150">
    <property type="entry name" value="DUF5600"/>
    <property type="match status" value="1"/>
</dbReference>
<dbReference type="GO" id="GO:0005886">
    <property type="term" value="C:plasma membrane"/>
    <property type="evidence" value="ECO:0007669"/>
    <property type="project" value="TreeGrafter"/>
</dbReference>
<dbReference type="SMART" id="SM00027">
    <property type="entry name" value="EH"/>
    <property type="match status" value="1"/>
</dbReference>
<dbReference type="Gene3D" id="1.10.238.10">
    <property type="entry name" value="EF-hand"/>
    <property type="match status" value="1"/>
</dbReference>
<dbReference type="InterPro" id="IPR018247">
    <property type="entry name" value="EF_Hand_1_Ca_BS"/>
</dbReference>
<dbReference type="GO" id="GO:0016197">
    <property type="term" value="P:endosomal transport"/>
    <property type="evidence" value="ECO:0007669"/>
    <property type="project" value="TreeGrafter"/>
</dbReference>